<dbReference type="AlphaFoldDB" id="A0A839NAA3"/>
<dbReference type="InterPro" id="IPR011990">
    <property type="entry name" value="TPR-like_helical_dom_sf"/>
</dbReference>
<dbReference type="GO" id="GO:0004016">
    <property type="term" value="F:adenylate cyclase activity"/>
    <property type="evidence" value="ECO:0007669"/>
    <property type="project" value="TreeGrafter"/>
</dbReference>
<dbReference type="GO" id="GO:0003677">
    <property type="term" value="F:DNA binding"/>
    <property type="evidence" value="ECO:0007669"/>
    <property type="project" value="UniProtKB-KW"/>
</dbReference>
<reference evidence="5 6" key="1">
    <citation type="submission" date="2020-08" db="EMBL/GenBank/DDBJ databases">
        <title>Sequencing the genomes of 1000 actinobacteria strains.</title>
        <authorList>
            <person name="Klenk H.-P."/>
        </authorList>
    </citation>
    <scope>NUCLEOTIDE SEQUENCE [LARGE SCALE GENOMIC DNA]</scope>
    <source>
        <strain evidence="5 6">DSM 105369</strain>
    </source>
</reference>
<dbReference type="Gene3D" id="1.25.40.10">
    <property type="entry name" value="Tetratricopeptide repeat domain"/>
    <property type="match status" value="2"/>
</dbReference>
<dbReference type="InterPro" id="IPR036388">
    <property type="entry name" value="WH-like_DNA-bd_sf"/>
</dbReference>
<dbReference type="InterPro" id="IPR016032">
    <property type="entry name" value="Sig_transdc_resp-reg_C-effctor"/>
</dbReference>
<feature type="region of interest" description="Disordered" evidence="3">
    <location>
        <begin position="1"/>
        <end position="30"/>
    </location>
</feature>
<gene>
    <name evidence="5" type="ORF">FHU39_004749</name>
</gene>
<dbReference type="PANTHER" id="PTHR16305">
    <property type="entry name" value="TESTICULAR SOLUBLE ADENYLYL CYCLASE"/>
    <property type="match status" value="1"/>
</dbReference>
<dbReference type="InterPro" id="IPR041664">
    <property type="entry name" value="AAA_16"/>
</dbReference>
<dbReference type="Pfam" id="PF00196">
    <property type="entry name" value="GerE"/>
    <property type="match status" value="1"/>
</dbReference>
<dbReference type="Gene3D" id="1.10.10.10">
    <property type="entry name" value="Winged helix-like DNA-binding domain superfamily/Winged helix DNA-binding domain"/>
    <property type="match status" value="1"/>
</dbReference>
<dbReference type="SUPFAM" id="SSF46894">
    <property type="entry name" value="C-terminal effector domain of the bipartite response regulators"/>
    <property type="match status" value="1"/>
</dbReference>
<dbReference type="GO" id="GO:0006355">
    <property type="term" value="P:regulation of DNA-templated transcription"/>
    <property type="evidence" value="ECO:0007669"/>
    <property type="project" value="InterPro"/>
</dbReference>
<dbReference type="PROSITE" id="PS50043">
    <property type="entry name" value="HTH_LUXR_2"/>
    <property type="match status" value="1"/>
</dbReference>
<dbReference type="SUPFAM" id="SSF48452">
    <property type="entry name" value="TPR-like"/>
    <property type="match status" value="2"/>
</dbReference>
<sequence length="977" mass="105398">MSTTERAVAAPPGPSTGNNGDVIPDSAPAGPIFGRDGEIDDFAQLLRDPAKSSITLLGGDAGIGKTRLVQEVAASCRAAGGIVLVGRCLDLGDSSAAYLPITDIARALHAVPGAAGRETVTPTEALRPLEFFESVATMLDQLADFAPALVVLEDVHWADRATRELLTYLFTRNVPPGVHVVATYRTDDLHRRHPLRPTLAEWSRLPTVRRVLLNPLDADPARALVDHLHPSFDDHDAGEIIRRSGGNPFFTEELVNASMQHDGFGGSALPSDLADLLLVRTDSLDDDPRRVLRAVAVAGSLASDTAIQFLADLPPERLHGALRAAIDAHLLVTTPDGNYAFRHALLAEAVYDDLLPGERIRLHDKLTDVLLERAEPAEASMLAMHAEKACRFDAALRARLTAGKEALDTAAPSNAARHFEKAIAIAAGHPDVTGVPDDLSERAAEALLTAGDPHRAADLIRDVLRSFCGSPLDRARLLRLYLSALLLTDLPTMHTRLGVEDLPDDADELLDIAIGWSRDGGDKVLLGQLLALKAHYLLAFGRYEAATVTASDALAIGRTVDEPSIISDAMTTQAKLDGIAGDLTSALATLEQVRVQAAADGDIRAELRALHQLAGLLARTDQYRRAAATFAEAIRRAAELQARTELYGIDAIIFAAMLAAKLGDWTRVDELLAETDDLPPMARASSMAAGVTVDVARGRFDEVRAAHEELRPRWRQDMFILVNDAPGMIDVLGSSGDLDGAAAMYDDATETVRKVWRLSVFDAQIRMTALLLTHLADAVASKPREVAVWEDRVEQLHATLQAVLSVRGKRESLGLESQAWFARACAELARFAGDSDEAIVEYRRAVDLFTEAEFPYEQVFAELLLSRALYSSGDREEARAFADHALETARRLGATHLIAQLRSGRARGEAARNTTLTPREQDVLDLVAAGMTNGQIATKLFISTKTASVHVSNILAKVDASTRTEAVDVARQRGLLD</sequence>
<feature type="domain" description="HTH luxR-type" evidence="4">
    <location>
        <begin position="909"/>
        <end position="974"/>
    </location>
</feature>
<dbReference type="RefSeq" id="WP_183323131.1">
    <property type="nucleotide sequence ID" value="NZ_JACHVQ010000007.1"/>
</dbReference>
<dbReference type="InterPro" id="IPR027417">
    <property type="entry name" value="P-loop_NTPase"/>
</dbReference>
<evidence type="ECO:0000313" key="5">
    <source>
        <dbReference type="EMBL" id="MBB2894698.1"/>
    </source>
</evidence>
<dbReference type="InterPro" id="IPR000792">
    <property type="entry name" value="Tscrpt_reg_LuxR_C"/>
</dbReference>
<dbReference type="Gene3D" id="3.40.50.300">
    <property type="entry name" value="P-loop containing nucleotide triphosphate hydrolases"/>
    <property type="match status" value="1"/>
</dbReference>
<evidence type="ECO:0000313" key="6">
    <source>
        <dbReference type="Proteomes" id="UP000559182"/>
    </source>
</evidence>
<dbReference type="GO" id="GO:0005737">
    <property type="term" value="C:cytoplasm"/>
    <property type="evidence" value="ECO:0007669"/>
    <property type="project" value="TreeGrafter"/>
</dbReference>
<accession>A0A839NAA3</accession>
<dbReference type="Pfam" id="PF13191">
    <property type="entry name" value="AAA_16"/>
    <property type="match status" value="1"/>
</dbReference>
<dbReference type="SMART" id="SM00421">
    <property type="entry name" value="HTH_LUXR"/>
    <property type="match status" value="1"/>
</dbReference>
<dbReference type="Proteomes" id="UP000559182">
    <property type="component" value="Unassembled WGS sequence"/>
</dbReference>
<organism evidence="5 6">
    <name type="scientific">Flexivirga oryzae</name>
    <dbReference type="NCBI Taxonomy" id="1794944"/>
    <lineage>
        <taxon>Bacteria</taxon>
        <taxon>Bacillati</taxon>
        <taxon>Actinomycetota</taxon>
        <taxon>Actinomycetes</taxon>
        <taxon>Micrococcales</taxon>
        <taxon>Dermacoccaceae</taxon>
        <taxon>Flexivirga</taxon>
    </lineage>
</organism>
<proteinExistence type="predicted"/>
<comment type="caution">
    <text evidence="5">The sequence shown here is derived from an EMBL/GenBank/DDBJ whole genome shotgun (WGS) entry which is preliminary data.</text>
</comment>
<evidence type="ECO:0000256" key="2">
    <source>
        <dbReference type="ARBA" id="ARBA00022840"/>
    </source>
</evidence>
<evidence type="ECO:0000259" key="4">
    <source>
        <dbReference type="PROSITE" id="PS50043"/>
    </source>
</evidence>
<dbReference type="PRINTS" id="PR00038">
    <property type="entry name" value="HTHLUXR"/>
</dbReference>
<evidence type="ECO:0000256" key="3">
    <source>
        <dbReference type="SAM" id="MobiDB-lite"/>
    </source>
</evidence>
<keyword evidence="5" id="KW-0238">DNA-binding</keyword>
<protein>
    <submittedName>
        <fullName evidence="5">DNA-binding CsgD family transcriptional regulator</fullName>
    </submittedName>
</protein>
<dbReference type="EMBL" id="JACHVQ010000007">
    <property type="protein sequence ID" value="MBB2894698.1"/>
    <property type="molecule type" value="Genomic_DNA"/>
</dbReference>
<dbReference type="GO" id="GO:0005524">
    <property type="term" value="F:ATP binding"/>
    <property type="evidence" value="ECO:0007669"/>
    <property type="project" value="UniProtKB-KW"/>
</dbReference>
<dbReference type="SUPFAM" id="SSF52540">
    <property type="entry name" value="P-loop containing nucleoside triphosphate hydrolases"/>
    <property type="match status" value="1"/>
</dbReference>
<name>A0A839NAA3_9MICO</name>
<keyword evidence="2" id="KW-0067">ATP-binding</keyword>
<evidence type="ECO:0000256" key="1">
    <source>
        <dbReference type="ARBA" id="ARBA00022741"/>
    </source>
</evidence>
<keyword evidence="6" id="KW-1185">Reference proteome</keyword>
<dbReference type="PANTHER" id="PTHR16305:SF35">
    <property type="entry name" value="TRANSCRIPTIONAL ACTIVATOR DOMAIN"/>
    <property type="match status" value="1"/>
</dbReference>
<keyword evidence="1" id="KW-0547">Nucleotide-binding</keyword>
<dbReference type="CDD" id="cd06170">
    <property type="entry name" value="LuxR_C_like"/>
    <property type="match status" value="1"/>
</dbReference>